<comment type="caution">
    <text evidence="1">The sequence shown here is derived from an EMBL/GenBank/DDBJ whole genome shotgun (WGS) entry which is preliminary data.</text>
</comment>
<dbReference type="AlphaFoldDB" id="A0AAW0LQS8"/>
<evidence type="ECO:0000313" key="1">
    <source>
        <dbReference type="EMBL" id="KAK7853537.1"/>
    </source>
</evidence>
<evidence type="ECO:0000313" key="2">
    <source>
        <dbReference type="Proteomes" id="UP000237347"/>
    </source>
</evidence>
<dbReference type="PANTHER" id="PTHR38926:SF5">
    <property type="entry name" value="F-BOX AND LEUCINE-RICH REPEAT PROTEIN 6"/>
    <property type="match status" value="1"/>
</dbReference>
<dbReference type="Gene3D" id="3.80.10.10">
    <property type="entry name" value="Ribonuclease Inhibitor"/>
    <property type="match status" value="2"/>
</dbReference>
<dbReference type="SUPFAM" id="SSF52058">
    <property type="entry name" value="L domain-like"/>
    <property type="match status" value="1"/>
</dbReference>
<proteinExistence type="predicted"/>
<gene>
    <name evidence="1" type="ORF">CFP56_035555</name>
</gene>
<reference evidence="1 2" key="1">
    <citation type="journal article" date="2018" name="Sci. Data">
        <title>The draft genome sequence of cork oak.</title>
        <authorList>
            <person name="Ramos A.M."/>
            <person name="Usie A."/>
            <person name="Barbosa P."/>
            <person name="Barros P.M."/>
            <person name="Capote T."/>
            <person name="Chaves I."/>
            <person name="Simoes F."/>
            <person name="Abreu I."/>
            <person name="Carrasquinho I."/>
            <person name="Faro C."/>
            <person name="Guimaraes J.B."/>
            <person name="Mendonca D."/>
            <person name="Nobrega F."/>
            <person name="Rodrigues L."/>
            <person name="Saibo N.J.M."/>
            <person name="Varela M.C."/>
            <person name="Egas C."/>
            <person name="Matos J."/>
            <person name="Miguel C.M."/>
            <person name="Oliveira M.M."/>
            <person name="Ricardo C.P."/>
            <person name="Goncalves S."/>
        </authorList>
    </citation>
    <scope>NUCLEOTIDE SEQUENCE [LARGE SCALE GENOMIC DNA]</scope>
    <source>
        <strain evidence="2">cv. HL8</strain>
    </source>
</reference>
<accession>A0AAW0LQS8</accession>
<sequence length="486" mass="55195">MSGPKWEDLNMDCLVNVLTRVGIESLLLGAPFVCQSWYKASLHHSCWQIINFQKIERGPLSWYFSDGITTEFIKSIINRSRGNANVVWLPDDCTEEALRYIADECPALKGLSLSGNLCYSYFPVIPKLISKWKNLEQLRLGSLSNMEKVFEEINCHCKNFYWLCASGANIERDTASAIVTFLPNIKYLYMRNANIDRESLEMILQGCKELVLLDARDCVGYECDDQLLKLASHISNFQHEGSILYEDEWEDHISADSFDDVWTKMGGFEHGLFGESAYKSGDRVTTIGCSLCVPVMSIINRSHGNANVVRLPDDCTEEALRYIADECPALKALSLSGNLCYSYFPVIPELISKWKNLEALRLGSLSNMEKVFEEINCHCKNFYWLCASGADIERDTASAIVTFLPNIKYLYMRNANIDRESLEMILQGCKELVLLDARDCVGYECDDQLLKLASHISNFQHEGSILYEDEWEDHISADSFDGILSE</sequence>
<dbReference type="EMBL" id="PKMF04000064">
    <property type="protein sequence ID" value="KAK7853537.1"/>
    <property type="molecule type" value="Genomic_DNA"/>
</dbReference>
<dbReference type="Proteomes" id="UP000237347">
    <property type="component" value="Unassembled WGS sequence"/>
</dbReference>
<dbReference type="Gene3D" id="1.20.1280.50">
    <property type="match status" value="1"/>
</dbReference>
<keyword evidence="2" id="KW-1185">Reference proteome</keyword>
<dbReference type="InterPro" id="IPR032675">
    <property type="entry name" value="LRR_dom_sf"/>
</dbReference>
<organism evidence="1 2">
    <name type="scientific">Quercus suber</name>
    <name type="common">Cork oak</name>
    <dbReference type="NCBI Taxonomy" id="58331"/>
    <lineage>
        <taxon>Eukaryota</taxon>
        <taxon>Viridiplantae</taxon>
        <taxon>Streptophyta</taxon>
        <taxon>Embryophyta</taxon>
        <taxon>Tracheophyta</taxon>
        <taxon>Spermatophyta</taxon>
        <taxon>Magnoliopsida</taxon>
        <taxon>eudicotyledons</taxon>
        <taxon>Gunneridae</taxon>
        <taxon>Pentapetalae</taxon>
        <taxon>rosids</taxon>
        <taxon>fabids</taxon>
        <taxon>Fagales</taxon>
        <taxon>Fagaceae</taxon>
        <taxon>Quercus</taxon>
    </lineage>
</organism>
<protein>
    <submittedName>
        <fullName evidence="1">F-box/lrr-repeat protein</fullName>
    </submittedName>
</protein>
<dbReference type="PANTHER" id="PTHR38926">
    <property type="entry name" value="F-BOX DOMAIN CONTAINING PROTEIN, EXPRESSED"/>
    <property type="match status" value="1"/>
</dbReference>
<name>A0AAW0LQS8_QUESU</name>